<keyword evidence="1" id="KW-0812">Transmembrane</keyword>
<proteinExistence type="predicted"/>
<evidence type="ECO:0000256" key="1">
    <source>
        <dbReference type="SAM" id="Phobius"/>
    </source>
</evidence>
<dbReference type="EMBL" id="CAKLDI010000001">
    <property type="protein sequence ID" value="CAH0533677.1"/>
    <property type="molecule type" value="Genomic_DNA"/>
</dbReference>
<gene>
    <name evidence="2" type="ORF">VST7929_01548</name>
</gene>
<evidence type="ECO:0000313" key="2">
    <source>
        <dbReference type="EMBL" id="CAH0533677.1"/>
    </source>
</evidence>
<dbReference type="Proteomes" id="UP000838672">
    <property type="component" value="Unassembled WGS sequence"/>
</dbReference>
<keyword evidence="1" id="KW-0472">Membrane</keyword>
<evidence type="ECO:0000313" key="3">
    <source>
        <dbReference type="Proteomes" id="UP000838672"/>
    </source>
</evidence>
<protein>
    <recommendedName>
        <fullName evidence="4">CidA/LrgA family protein</fullName>
    </recommendedName>
</protein>
<sequence>MNTFDRMKQMTQYFYAFAMVQCIHVGLVLIQGDQHNITRLMVPLLQLVLALAVARNAHEFKAWCWRLGAFIAPLFIALSLAIIAMSVYLLLQHGVVVLLCIEIVFAVASIMALSLAMKTLWHPALKQRYLAQVNE</sequence>
<accession>A0ABN8DUF5</accession>
<keyword evidence="1" id="KW-1133">Transmembrane helix</keyword>
<reference evidence="2" key="1">
    <citation type="submission" date="2021-11" db="EMBL/GenBank/DDBJ databases">
        <authorList>
            <person name="Rodrigo-Torres L."/>
            <person name="Arahal R. D."/>
            <person name="Lucena T."/>
        </authorList>
    </citation>
    <scope>NUCLEOTIDE SEQUENCE</scope>
    <source>
        <strain evidence="2">CECT 7929</strain>
    </source>
</reference>
<keyword evidence="3" id="KW-1185">Reference proteome</keyword>
<organism evidence="2 3">
    <name type="scientific">Vibrio stylophorae</name>
    <dbReference type="NCBI Taxonomy" id="659351"/>
    <lineage>
        <taxon>Bacteria</taxon>
        <taxon>Pseudomonadati</taxon>
        <taxon>Pseudomonadota</taxon>
        <taxon>Gammaproteobacteria</taxon>
        <taxon>Vibrionales</taxon>
        <taxon>Vibrionaceae</taxon>
        <taxon>Vibrio</taxon>
    </lineage>
</organism>
<feature type="transmembrane region" description="Helical" evidence="1">
    <location>
        <begin position="37"/>
        <end position="55"/>
    </location>
</feature>
<evidence type="ECO:0008006" key="4">
    <source>
        <dbReference type="Google" id="ProtNLM"/>
    </source>
</evidence>
<name>A0ABN8DUF5_9VIBR</name>
<dbReference type="RefSeq" id="WP_237466103.1">
    <property type="nucleotide sequence ID" value="NZ_CAKLDI010000001.1"/>
</dbReference>
<feature type="transmembrane region" description="Helical" evidence="1">
    <location>
        <begin position="12"/>
        <end position="31"/>
    </location>
</feature>
<feature type="transmembrane region" description="Helical" evidence="1">
    <location>
        <begin position="67"/>
        <end position="89"/>
    </location>
</feature>
<comment type="caution">
    <text evidence="2">The sequence shown here is derived from an EMBL/GenBank/DDBJ whole genome shotgun (WGS) entry which is preliminary data.</text>
</comment>
<feature type="transmembrane region" description="Helical" evidence="1">
    <location>
        <begin position="95"/>
        <end position="116"/>
    </location>
</feature>